<proteinExistence type="predicted"/>
<dbReference type="AlphaFoldDB" id="A0A067SV07"/>
<sequence>MPATTASHSVLWGLRGIQAARYARLASGSIMTFDHAMTLDREVDLIWAEKQVVVRQNPILNGKIEEFLPLSTVGSNSSLESLLRFGFRHVYVLPLRTPLRDRVLIPTFNSFIDSCLHFYQWQSWTGLIGSMLTEGGYYTFEPLTDSEKRRQQFCNYESMPYTPTTNGS</sequence>
<organism evidence="1 2">
    <name type="scientific">Galerina marginata (strain CBS 339.88)</name>
    <dbReference type="NCBI Taxonomy" id="685588"/>
    <lineage>
        <taxon>Eukaryota</taxon>
        <taxon>Fungi</taxon>
        <taxon>Dikarya</taxon>
        <taxon>Basidiomycota</taxon>
        <taxon>Agaricomycotina</taxon>
        <taxon>Agaricomycetes</taxon>
        <taxon>Agaricomycetidae</taxon>
        <taxon>Agaricales</taxon>
        <taxon>Agaricineae</taxon>
        <taxon>Strophariaceae</taxon>
        <taxon>Galerina</taxon>
    </lineage>
</organism>
<accession>A0A067SV07</accession>
<evidence type="ECO:0000313" key="2">
    <source>
        <dbReference type="Proteomes" id="UP000027222"/>
    </source>
</evidence>
<gene>
    <name evidence="1" type="ORF">GALMADRAFT_141657</name>
</gene>
<dbReference type="EMBL" id="KL142384">
    <property type="protein sequence ID" value="KDR73887.1"/>
    <property type="molecule type" value="Genomic_DNA"/>
</dbReference>
<dbReference type="OrthoDB" id="3349377at2759"/>
<evidence type="ECO:0000313" key="1">
    <source>
        <dbReference type="EMBL" id="KDR73887.1"/>
    </source>
</evidence>
<dbReference type="HOGENOM" id="CLU_1586592_0_0_1"/>
<protein>
    <submittedName>
        <fullName evidence="1">Uncharacterized protein</fullName>
    </submittedName>
</protein>
<reference evidence="2" key="1">
    <citation type="journal article" date="2014" name="Proc. Natl. Acad. Sci. U.S.A.">
        <title>Extensive sampling of basidiomycete genomes demonstrates inadequacy of the white-rot/brown-rot paradigm for wood decay fungi.</title>
        <authorList>
            <person name="Riley R."/>
            <person name="Salamov A.A."/>
            <person name="Brown D.W."/>
            <person name="Nagy L.G."/>
            <person name="Floudas D."/>
            <person name="Held B.W."/>
            <person name="Levasseur A."/>
            <person name="Lombard V."/>
            <person name="Morin E."/>
            <person name="Otillar R."/>
            <person name="Lindquist E.A."/>
            <person name="Sun H."/>
            <person name="LaButti K.M."/>
            <person name="Schmutz J."/>
            <person name="Jabbour D."/>
            <person name="Luo H."/>
            <person name="Baker S.E."/>
            <person name="Pisabarro A.G."/>
            <person name="Walton J.D."/>
            <person name="Blanchette R.A."/>
            <person name="Henrissat B."/>
            <person name="Martin F."/>
            <person name="Cullen D."/>
            <person name="Hibbett D.S."/>
            <person name="Grigoriev I.V."/>
        </authorList>
    </citation>
    <scope>NUCLEOTIDE SEQUENCE [LARGE SCALE GENOMIC DNA]</scope>
    <source>
        <strain evidence="2">CBS 339.88</strain>
    </source>
</reference>
<keyword evidence="2" id="KW-1185">Reference proteome</keyword>
<dbReference type="Proteomes" id="UP000027222">
    <property type="component" value="Unassembled WGS sequence"/>
</dbReference>
<name>A0A067SV07_GALM3</name>